<keyword evidence="2" id="KW-1185">Reference proteome</keyword>
<evidence type="ECO:0000313" key="2">
    <source>
        <dbReference type="Proteomes" id="UP000197032"/>
    </source>
</evidence>
<protein>
    <submittedName>
        <fullName evidence="1">Uncharacterized protein</fullName>
    </submittedName>
</protein>
<reference evidence="2" key="1">
    <citation type="journal article" date="2017" name="Appl. Environ. Microbiol.">
        <title>Genomic analysis of Calderihabitans maritimus KKC1, a thermophilic hydrogenogenic carboxydotrophic bacterium isolated from marine sediment.</title>
        <authorList>
            <person name="Omae K."/>
            <person name="Yoneda Y."/>
            <person name="Fukuyama Y."/>
            <person name="Yoshida T."/>
            <person name="Sako Y."/>
        </authorList>
    </citation>
    <scope>NUCLEOTIDE SEQUENCE [LARGE SCALE GENOMIC DNA]</scope>
    <source>
        <strain evidence="2">KKC1</strain>
    </source>
</reference>
<feature type="non-terminal residue" evidence="1">
    <location>
        <position position="1"/>
    </location>
</feature>
<comment type="caution">
    <text evidence="1">The sequence shown here is derived from an EMBL/GenBank/DDBJ whole genome shotgun (WGS) entry which is preliminary data.</text>
</comment>
<proteinExistence type="predicted"/>
<organism evidence="1 2">
    <name type="scientific">Calderihabitans maritimus</name>
    <dbReference type="NCBI Taxonomy" id="1246530"/>
    <lineage>
        <taxon>Bacteria</taxon>
        <taxon>Bacillati</taxon>
        <taxon>Bacillota</taxon>
        <taxon>Clostridia</taxon>
        <taxon>Neomoorellales</taxon>
        <taxon>Calderihabitantaceae</taxon>
        <taxon>Calderihabitans</taxon>
    </lineage>
</organism>
<gene>
    <name evidence="1" type="ORF">KKC1_12320</name>
</gene>
<dbReference type="AlphaFoldDB" id="A0A1Z5HRC0"/>
<accession>A0A1Z5HRC0</accession>
<feature type="non-terminal residue" evidence="1">
    <location>
        <position position="86"/>
    </location>
</feature>
<evidence type="ECO:0000313" key="1">
    <source>
        <dbReference type="EMBL" id="GAW92072.1"/>
    </source>
</evidence>
<dbReference type="EMBL" id="BDGJ01000050">
    <property type="protein sequence ID" value="GAW92072.1"/>
    <property type="molecule type" value="Genomic_DNA"/>
</dbReference>
<sequence>LCTLGRLDELKEGQLDRLIESLAKFSEKQAVLQEAQDLFAEWSKDYGPAQVFRRVWEKVGLARILEKFCSESRVEFNVVEAVFAMV</sequence>
<name>A0A1Z5HRC0_9FIRM</name>
<dbReference type="Proteomes" id="UP000197032">
    <property type="component" value="Unassembled WGS sequence"/>
</dbReference>